<accession>A0A8J3IMW7</accession>
<dbReference type="Pfam" id="PF11536">
    <property type="entry name" value="DUF3226"/>
    <property type="match status" value="1"/>
</dbReference>
<evidence type="ECO:0000313" key="2">
    <source>
        <dbReference type="Proteomes" id="UP000597444"/>
    </source>
</evidence>
<keyword evidence="2" id="KW-1185">Reference proteome</keyword>
<name>A0A8J3IMW7_9CHLR</name>
<dbReference type="RefSeq" id="WP_220203977.1">
    <property type="nucleotide sequence ID" value="NZ_BNJK01000001.1"/>
</dbReference>
<gene>
    <name evidence="1" type="ORF">KSF_032290</name>
</gene>
<reference evidence="1" key="1">
    <citation type="submission" date="2020-10" db="EMBL/GenBank/DDBJ databases">
        <title>Taxonomic study of unclassified bacteria belonging to the class Ktedonobacteria.</title>
        <authorList>
            <person name="Yabe S."/>
            <person name="Wang C.M."/>
            <person name="Zheng Y."/>
            <person name="Sakai Y."/>
            <person name="Cavaletti L."/>
            <person name="Monciardini P."/>
            <person name="Donadio S."/>
        </authorList>
    </citation>
    <scope>NUCLEOTIDE SEQUENCE</scope>
    <source>
        <strain evidence="1">ID150040</strain>
    </source>
</reference>
<evidence type="ECO:0000313" key="1">
    <source>
        <dbReference type="EMBL" id="GHO93181.1"/>
    </source>
</evidence>
<comment type="caution">
    <text evidence="1">The sequence shown here is derived from an EMBL/GenBank/DDBJ whole genome shotgun (WGS) entry which is preliminary data.</text>
</comment>
<proteinExistence type="predicted"/>
<protein>
    <submittedName>
        <fullName evidence="1">Uncharacterized protein</fullName>
    </submittedName>
</protein>
<dbReference type="Proteomes" id="UP000597444">
    <property type="component" value="Unassembled WGS sequence"/>
</dbReference>
<dbReference type="EMBL" id="BNJK01000001">
    <property type="protein sequence ID" value="GHO93181.1"/>
    <property type="molecule type" value="Genomic_DNA"/>
</dbReference>
<sequence length="256" mass="28424">MSLKYCLLATEGPHDQAAIAKLLQLSGLTKFDGNGANLDPFWGGFVPTYPKKGKLYVRLDMPSILTSATHSIAVYWGEGSELIKNLIAITTNHMRYAREIYSFGLIVDADNRQPDAVAKKKAKELRTIFPSLSEMPGSITNGPPRTGIYVLPDNKRQGSLDSMLNECASIVYLDHKKGALQFINDLDEIHTKDLIFTKKDKALVACITSILQPGAANTSSIAQDDWISEKTIYQKDVVLLYRFLSDLLELDRKIDA</sequence>
<organism evidence="1 2">
    <name type="scientific">Reticulibacter mediterranei</name>
    <dbReference type="NCBI Taxonomy" id="2778369"/>
    <lineage>
        <taxon>Bacteria</taxon>
        <taxon>Bacillati</taxon>
        <taxon>Chloroflexota</taxon>
        <taxon>Ktedonobacteria</taxon>
        <taxon>Ktedonobacterales</taxon>
        <taxon>Reticulibacteraceae</taxon>
        <taxon>Reticulibacter</taxon>
    </lineage>
</organism>
<dbReference type="AlphaFoldDB" id="A0A8J3IMW7"/>
<dbReference type="InterPro" id="IPR024508">
    <property type="entry name" value="DUF3226"/>
</dbReference>